<comment type="subcellular location">
    <subcellularLocation>
        <location evidence="1">Membrane</location>
        <topology evidence="1">Multi-pass membrane protein</topology>
    </subcellularLocation>
</comment>
<dbReference type="SUPFAM" id="SSF103473">
    <property type="entry name" value="MFS general substrate transporter"/>
    <property type="match status" value="1"/>
</dbReference>
<dbReference type="InParanoid" id="A0A136INT3"/>
<dbReference type="OrthoDB" id="10021397at2759"/>
<evidence type="ECO:0000256" key="4">
    <source>
        <dbReference type="ARBA" id="ARBA00022989"/>
    </source>
</evidence>
<evidence type="ECO:0000256" key="5">
    <source>
        <dbReference type="ARBA" id="ARBA00023136"/>
    </source>
</evidence>
<keyword evidence="9" id="KW-1185">Reference proteome</keyword>
<evidence type="ECO:0000259" key="7">
    <source>
        <dbReference type="PROSITE" id="PS50850"/>
    </source>
</evidence>
<evidence type="ECO:0000256" key="6">
    <source>
        <dbReference type="SAM" id="MobiDB-lite"/>
    </source>
</evidence>
<dbReference type="InterPro" id="IPR020846">
    <property type="entry name" value="MFS_dom"/>
</dbReference>
<dbReference type="InterPro" id="IPR036259">
    <property type="entry name" value="MFS_trans_sf"/>
</dbReference>
<dbReference type="CDD" id="cd17502">
    <property type="entry name" value="MFS_Azr1_MDR_like"/>
    <property type="match status" value="1"/>
</dbReference>
<evidence type="ECO:0000313" key="9">
    <source>
        <dbReference type="Proteomes" id="UP000070501"/>
    </source>
</evidence>
<protein>
    <submittedName>
        <fullName evidence="8">Major facilitator superfamily transporter</fullName>
    </submittedName>
</protein>
<dbReference type="PANTHER" id="PTHR23501:SF177">
    <property type="entry name" value="MAJOR FACILITATOR SUPERFAMILY (MFS) PROFILE DOMAIN-CONTAINING PROTEIN-RELATED"/>
    <property type="match status" value="1"/>
</dbReference>
<dbReference type="AlphaFoldDB" id="A0A136INT3"/>
<feature type="domain" description="Major facilitator superfamily (MFS) profile" evidence="7">
    <location>
        <begin position="53"/>
        <end position="563"/>
    </location>
</feature>
<dbReference type="GO" id="GO:0005886">
    <property type="term" value="C:plasma membrane"/>
    <property type="evidence" value="ECO:0007669"/>
    <property type="project" value="TreeGrafter"/>
</dbReference>
<feature type="compositionally biased region" description="Low complexity" evidence="6">
    <location>
        <begin position="1"/>
        <end position="13"/>
    </location>
</feature>
<feature type="region of interest" description="Disordered" evidence="6">
    <location>
        <begin position="1"/>
        <end position="41"/>
    </location>
</feature>
<evidence type="ECO:0000256" key="3">
    <source>
        <dbReference type="ARBA" id="ARBA00022692"/>
    </source>
</evidence>
<keyword evidence="4" id="KW-1133">Transmembrane helix</keyword>
<dbReference type="FunCoup" id="A0A136INT3">
    <property type="interactions" value="63"/>
</dbReference>
<keyword evidence="3" id="KW-0812">Transmembrane</keyword>
<dbReference type="EMBL" id="KQ964267">
    <property type="protein sequence ID" value="KXJ86586.1"/>
    <property type="molecule type" value="Genomic_DNA"/>
</dbReference>
<organism evidence="8 9">
    <name type="scientific">Microdochium bolleyi</name>
    <dbReference type="NCBI Taxonomy" id="196109"/>
    <lineage>
        <taxon>Eukaryota</taxon>
        <taxon>Fungi</taxon>
        <taxon>Dikarya</taxon>
        <taxon>Ascomycota</taxon>
        <taxon>Pezizomycotina</taxon>
        <taxon>Sordariomycetes</taxon>
        <taxon>Xylariomycetidae</taxon>
        <taxon>Xylariales</taxon>
        <taxon>Microdochiaceae</taxon>
        <taxon>Microdochium</taxon>
    </lineage>
</organism>
<reference evidence="9" key="1">
    <citation type="submission" date="2016-02" db="EMBL/GenBank/DDBJ databases">
        <title>Draft genome sequence of Microdochium bolleyi, a fungal endophyte of beachgrass.</title>
        <authorList>
            <consortium name="DOE Joint Genome Institute"/>
            <person name="David A.S."/>
            <person name="May G."/>
            <person name="Haridas S."/>
            <person name="Lim J."/>
            <person name="Wang M."/>
            <person name="Labutti K."/>
            <person name="Lipzen A."/>
            <person name="Barry K."/>
            <person name="Grigoriev I.V."/>
        </authorList>
    </citation>
    <scope>NUCLEOTIDE SEQUENCE [LARGE SCALE GENOMIC DNA]</scope>
    <source>
        <strain evidence="9">J235TASD1</strain>
    </source>
</reference>
<accession>A0A136INT3</accession>
<keyword evidence="2" id="KW-0813">Transport</keyword>
<evidence type="ECO:0000256" key="1">
    <source>
        <dbReference type="ARBA" id="ARBA00004141"/>
    </source>
</evidence>
<evidence type="ECO:0000313" key="8">
    <source>
        <dbReference type="EMBL" id="KXJ86586.1"/>
    </source>
</evidence>
<dbReference type="PANTHER" id="PTHR23501">
    <property type="entry name" value="MAJOR FACILITATOR SUPERFAMILY"/>
    <property type="match status" value="1"/>
</dbReference>
<sequence>MESSTVPSTTRSSTDVEKNEAATGQDHAVLSSSSSTQSQPENVYPGKLPLVLVFTAIITSILVVGLDQTIVATAIPRITEDFKGLDKVSWYGAAYFLTSAGATPAWGKLFRYIPLKTAFIAGLAVFELGSLICGVAPTADALIVGRAIAGLGCGGLLTGSLMMITYALPPATRAMGFSTTITGYGVAAALGPIIGGAFTGHLSWRWCFYINLPIGALTLAAIIFTPKLAAAKTTEASIKEILLQLDLVGVSLLTGAIVAMILALQFGGTTMPWASATVVGLLIGFGAIIAVFVAWQAYLGEMGVFVPRLLRQHRVWASSVWQFCFSGSYFIALYYLPIYFQSISGVSPTESGVRNLPLVLAVCLVAIPSGKVLGKWPSSVVWFKTLFGSLAMVTCGLFYTMDLETSTGEWIGFQIMGGVAWAAAWQCALLTAQGGMNHADLPIATSTVNLSQFLGGAIGVAIAQALFNNRLLSALAEHAPGVDAQVVLHTGATELRNAFHSEDVPGVLAAYLDGLRWVWILTIAMMGFALALSLLDYVVKKDDGAAAVASEGKGEESPGHKIT</sequence>
<dbReference type="GO" id="GO:0022857">
    <property type="term" value="F:transmembrane transporter activity"/>
    <property type="evidence" value="ECO:0007669"/>
    <property type="project" value="InterPro"/>
</dbReference>
<name>A0A136INT3_9PEZI</name>
<dbReference type="InterPro" id="IPR011701">
    <property type="entry name" value="MFS"/>
</dbReference>
<dbReference type="PROSITE" id="PS50850">
    <property type="entry name" value="MFS"/>
    <property type="match status" value="1"/>
</dbReference>
<keyword evidence="5" id="KW-0472">Membrane</keyword>
<dbReference type="Proteomes" id="UP000070501">
    <property type="component" value="Unassembled WGS sequence"/>
</dbReference>
<gene>
    <name evidence="8" type="ORF">Micbo1qcDRAFT_236881</name>
</gene>
<evidence type="ECO:0000256" key="2">
    <source>
        <dbReference type="ARBA" id="ARBA00022448"/>
    </source>
</evidence>
<proteinExistence type="predicted"/>
<dbReference type="Pfam" id="PF07690">
    <property type="entry name" value="MFS_1"/>
    <property type="match status" value="1"/>
</dbReference>
<dbReference type="Gene3D" id="1.20.1250.20">
    <property type="entry name" value="MFS general substrate transporter like domains"/>
    <property type="match status" value="2"/>
</dbReference>